<dbReference type="RefSeq" id="WP_114400804.1">
    <property type="nucleotide sequence ID" value="NZ_QEIM01000304.1"/>
</dbReference>
<accession>A0A368SYE2</accession>
<comment type="similarity">
    <text evidence="1">Belongs to the DprA/Smf family.</text>
</comment>
<evidence type="ECO:0000313" key="5">
    <source>
        <dbReference type="Proteomes" id="UP000253318"/>
    </source>
</evidence>
<dbReference type="NCBIfam" id="TIGR00732">
    <property type="entry name" value="dprA"/>
    <property type="match status" value="1"/>
</dbReference>
<protein>
    <submittedName>
        <fullName evidence="4">DNA-protecting protein DprA</fullName>
    </submittedName>
</protein>
<dbReference type="EMBL" id="QEIN01000343">
    <property type="protein sequence ID" value="RCV49173.1"/>
    <property type="molecule type" value="Genomic_DNA"/>
</dbReference>
<proteinExistence type="inferred from homology"/>
<dbReference type="Proteomes" id="UP000253318">
    <property type="component" value="Unassembled WGS sequence"/>
</dbReference>
<sequence>MTAPADEPEAPEEPVEAGAAADDALARACLTAVAAPGDPLLGRLLDRLGAARVWSALRGTAPLPVEPAETGGAEPRIRRWRDRARRVDPDTLLAGGDDLGARLVVPGDPEWPGQLDALGERRPYALWVRGAHDLRNACLRSVAVVGARAASPYGVHVAGELAYALAERSWATVSGGAYGIDGAAHRGALAGGAATVVVLACGLDIGYPRGHESLFAEVAARGTLVSEHPPGTAPTRPGFLVRNRLIAALTPGTVVVEAGARSGAINTAAHARDLCRALMAVPGPVTSASSVGCHRLLRDWQAVCVTDAADVIEHVGPIGEDLRPESGPVVPRDHLDPVEARVLAAVPERPGAAGTAAVALAAGLDLDGALRRLGLLAAGGFVERAPGGWRTRTHPASPARARARARS</sequence>
<name>A0A368SYE2_9ACTN</name>
<feature type="domain" description="Smf/DprA SLOG" evidence="3">
    <location>
        <begin position="103"/>
        <end position="315"/>
    </location>
</feature>
<feature type="region of interest" description="Disordered" evidence="2">
    <location>
        <begin position="386"/>
        <end position="407"/>
    </location>
</feature>
<dbReference type="Gene3D" id="3.40.50.450">
    <property type="match status" value="1"/>
</dbReference>
<dbReference type="GO" id="GO:0009294">
    <property type="term" value="P:DNA-mediated transformation"/>
    <property type="evidence" value="ECO:0007669"/>
    <property type="project" value="InterPro"/>
</dbReference>
<keyword evidence="5" id="KW-1185">Reference proteome</keyword>
<gene>
    <name evidence="4" type="primary">dprA</name>
    <name evidence="4" type="ORF">DEF24_25475</name>
</gene>
<comment type="caution">
    <text evidence="4">The sequence shown here is derived from an EMBL/GenBank/DDBJ whole genome shotgun (WGS) entry which is preliminary data.</text>
</comment>
<dbReference type="PANTHER" id="PTHR43022:SF1">
    <property type="entry name" value="PROTEIN SMF"/>
    <property type="match status" value="1"/>
</dbReference>
<dbReference type="OrthoDB" id="9785707at2"/>
<dbReference type="InterPro" id="IPR003488">
    <property type="entry name" value="DprA"/>
</dbReference>
<dbReference type="InterPro" id="IPR057666">
    <property type="entry name" value="DrpA_SLOG"/>
</dbReference>
<dbReference type="PANTHER" id="PTHR43022">
    <property type="entry name" value="PROTEIN SMF"/>
    <property type="match status" value="1"/>
</dbReference>
<dbReference type="SUPFAM" id="SSF102405">
    <property type="entry name" value="MCP/YpsA-like"/>
    <property type="match status" value="1"/>
</dbReference>
<dbReference type="Pfam" id="PF02481">
    <property type="entry name" value="DNA_processg_A"/>
    <property type="match status" value="1"/>
</dbReference>
<evidence type="ECO:0000256" key="1">
    <source>
        <dbReference type="ARBA" id="ARBA00006525"/>
    </source>
</evidence>
<evidence type="ECO:0000313" key="4">
    <source>
        <dbReference type="EMBL" id="RCV49173.1"/>
    </source>
</evidence>
<evidence type="ECO:0000256" key="2">
    <source>
        <dbReference type="SAM" id="MobiDB-lite"/>
    </source>
</evidence>
<dbReference type="AlphaFoldDB" id="A0A368SYE2"/>
<reference evidence="4 5" key="1">
    <citation type="submission" date="2018-04" db="EMBL/GenBank/DDBJ databases">
        <title>Novel actinobacteria from marine sediment.</title>
        <authorList>
            <person name="Ng Z.Y."/>
            <person name="Tan G.Y.A."/>
        </authorList>
    </citation>
    <scope>NUCLEOTIDE SEQUENCE [LARGE SCALE GENOMIC DNA]</scope>
    <source>
        <strain evidence="4 5">TPS81</strain>
    </source>
</reference>
<organism evidence="4 5">
    <name type="scientific">Marinitenerispora sediminis</name>
    <dbReference type="NCBI Taxonomy" id="1931232"/>
    <lineage>
        <taxon>Bacteria</taxon>
        <taxon>Bacillati</taxon>
        <taxon>Actinomycetota</taxon>
        <taxon>Actinomycetes</taxon>
        <taxon>Streptosporangiales</taxon>
        <taxon>Nocardiopsidaceae</taxon>
        <taxon>Marinitenerispora</taxon>
    </lineage>
</organism>
<evidence type="ECO:0000259" key="3">
    <source>
        <dbReference type="Pfam" id="PF02481"/>
    </source>
</evidence>